<protein>
    <recommendedName>
        <fullName evidence="5">Signal peptidase I</fullName>
        <ecNumber evidence="5">3.4.21.89</ecNumber>
    </recommendedName>
</protein>
<keyword evidence="8" id="KW-1185">Reference proteome</keyword>
<dbReference type="GO" id="GO:0016787">
    <property type="term" value="F:hydrolase activity"/>
    <property type="evidence" value="ECO:0007669"/>
    <property type="project" value="UniProtKB-KW"/>
</dbReference>
<dbReference type="InterPro" id="IPR036286">
    <property type="entry name" value="LexA/Signal_pep-like_sf"/>
</dbReference>
<dbReference type="NCBIfam" id="TIGR02228">
    <property type="entry name" value="sigpep_I_arch"/>
    <property type="match status" value="1"/>
</dbReference>
<dbReference type="RefSeq" id="WP_205174413.1">
    <property type="nucleotide sequence ID" value="NZ_JAFBDZ010000004.1"/>
</dbReference>
<evidence type="ECO:0000256" key="1">
    <source>
        <dbReference type="ARBA" id="ARBA00004370"/>
    </source>
</evidence>
<feature type="transmembrane region" description="Helical" evidence="6">
    <location>
        <begin position="146"/>
        <end position="165"/>
    </location>
</feature>
<name>A0ABS2NHC0_9BACI</name>
<comment type="subcellular location">
    <subcellularLocation>
        <location evidence="1">Membrane</location>
    </subcellularLocation>
</comment>
<dbReference type="EC" id="3.4.21.89" evidence="5"/>
<evidence type="ECO:0000256" key="4">
    <source>
        <dbReference type="ARBA" id="ARBA00023136"/>
    </source>
</evidence>
<sequence length="180" mass="20377">MEQIISFLKKVVLIAIILFIMIIIFSIFVSLNSNKPLTVFGIKPLTVLSNSMAPIFEAGDVIITREVETGDLRKGDIISFYNEEKKLITHRITAIVEEDGEKHFYTKGDNNNAMDEEITTVSEIVGKEIFHIPNLGFLAHYTKGPMGFLLFIALPLTGYVCLTVYEKMKPKQKQEKFTKS</sequence>
<evidence type="ECO:0000256" key="2">
    <source>
        <dbReference type="ARBA" id="ARBA00022692"/>
    </source>
</evidence>
<evidence type="ECO:0000313" key="7">
    <source>
        <dbReference type="EMBL" id="MBM7587213.1"/>
    </source>
</evidence>
<dbReference type="Gene3D" id="2.10.109.10">
    <property type="entry name" value="Umud Fragment, subunit A"/>
    <property type="match status" value="1"/>
</dbReference>
<dbReference type="InterPro" id="IPR001733">
    <property type="entry name" value="Peptidase_S26B"/>
</dbReference>
<reference evidence="7 8" key="1">
    <citation type="submission" date="2021-01" db="EMBL/GenBank/DDBJ databases">
        <title>Genomic Encyclopedia of Type Strains, Phase IV (KMG-IV): sequencing the most valuable type-strain genomes for metagenomic binning, comparative biology and taxonomic classification.</title>
        <authorList>
            <person name="Goeker M."/>
        </authorList>
    </citation>
    <scope>NUCLEOTIDE SEQUENCE [LARGE SCALE GENOMIC DNA]</scope>
    <source>
        <strain evidence="7 8">DSM 24834</strain>
    </source>
</reference>
<gene>
    <name evidence="7" type="ORF">JOC86_003786</name>
</gene>
<evidence type="ECO:0000256" key="6">
    <source>
        <dbReference type="SAM" id="Phobius"/>
    </source>
</evidence>
<keyword evidence="2 6" id="KW-0812">Transmembrane</keyword>
<keyword evidence="7" id="KW-0378">Hydrolase</keyword>
<dbReference type="CDD" id="cd06462">
    <property type="entry name" value="Peptidase_S24_S26"/>
    <property type="match status" value="1"/>
</dbReference>
<dbReference type="PANTHER" id="PTHR10806">
    <property type="entry name" value="SIGNAL PEPTIDASE COMPLEX CATALYTIC SUBUNIT SEC11"/>
    <property type="match status" value="1"/>
</dbReference>
<dbReference type="PRINTS" id="PR00728">
    <property type="entry name" value="SIGNALPTASE"/>
</dbReference>
<dbReference type="EMBL" id="JAFBDZ010000004">
    <property type="protein sequence ID" value="MBM7587213.1"/>
    <property type="molecule type" value="Genomic_DNA"/>
</dbReference>
<feature type="transmembrane region" description="Helical" evidence="6">
    <location>
        <begin position="12"/>
        <end position="31"/>
    </location>
</feature>
<evidence type="ECO:0000256" key="5">
    <source>
        <dbReference type="NCBIfam" id="TIGR02228"/>
    </source>
</evidence>
<accession>A0ABS2NHC0</accession>
<proteinExistence type="predicted"/>
<dbReference type="PANTHER" id="PTHR10806:SF6">
    <property type="entry name" value="SIGNAL PEPTIDASE COMPLEX CATALYTIC SUBUNIT SEC11"/>
    <property type="match status" value="1"/>
</dbReference>
<evidence type="ECO:0000313" key="8">
    <source>
        <dbReference type="Proteomes" id="UP001646157"/>
    </source>
</evidence>
<comment type="caution">
    <text evidence="7">The sequence shown here is derived from an EMBL/GenBank/DDBJ whole genome shotgun (WGS) entry which is preliminary data.</text>
</comment>
<keyword evidence="3 6" id="KW-1133">Transmembrane helix</keyword>
<dbReference type="Proteomes" id="UP001646157">
    <property type="component" value="Unassembled WGS sequence"/>
</dbReference>
<evidence type="ECO:0000256" key="3">
    <source>
        <dbReference type="ARBA" id="ARBA00022989"/>
    </source>
</evidence>
<keyword evidence="4 6" id="KW-0472">Membrane</keyword>
<organism evidence="7 8">
    <name type="scientific">Rossellomorea pakistanensis</name>
    <dbReference type="NCBI Taxonomy" id="992288"/>
    <lineage>
        <taxon>Bacteria</taxon>
        <taxon>Bacillati</taxon>
        <taxon>Bacillota</taxon>
        <taxon>Bacilli</taxon>
        <taxon>Bacillales</taxon>
        <taxon>Bacillaceae</taxon>
        <taxon>Rossellomorea</taxon>
    </lineage>
</organism>
<dbReference type="SUPFAM" id="SSF51306">
    <property type="entry name" value="LexA/Signal peptidase"/>
    <property type="match status" value="1"/>
</dbReference>